<organism evidence="1">
    <name type="scientific">freshwater metagenome</name>
    <dbReference type="NCBI Taxonomy" id="449393"/>
    <lineage>
        <taxon>unclassified sequences</taxon>
        <taxon>metagenomes</taxon>
        <taxon>ecological metagenomes</taxon>
    </lineage>
</organism>
<dbReference type="EMBL" id="CAFBLQ010000130">
    <property type="protein sequence ID" value="CAB4878560.1"/>
    <property type="molecule type" value="Genomic_DNA"/>
</dbReference>
<dbReference type="Gene3D" id="2.60.40.10">
    <property type="entry name" value="Immunoglobulins"/>
    <property type="match status" value="1"/>
</dbReference>
<reference evidence="1" key="1">
    <citation type="submission" date="2020-05" db="EMBL/GenBank/DDBJ databases">
        <authorList>
            <person name="Chiriac C."/>
            <person name="Salcher M."/>
            <person name="Ghai R."/>
            <person name="Kavagutti S V."/>
        </authorList>
    </citation>
    <scope>NUCLEOTIDE SEQUENCE</scope>
</reference>
<protein>
    <submittedName>
        <fullName evidence="1">Unannotated protein</fullName>
    </submittedName>
</protein>
<accession>A0A6J7EBJ2</accession>
<sequence length="197" mass="20476">MISIGFGGPRKAVFAALATAALLGAAGCGGTPQDANEPKGTYAVEITEASFPRLQSLGQTTSLRVTVRNAGSQTVPNVSLTVDGLSDLEAQPESMDPSRPIWVVDVGPVGGKTAYVNTWALGPLRSGDERTFTFVLTAVRSGAHIVRYRAGAGLDGNAIARTPADEIPEGSFTVRVMHRARSSSVNPRTGAVVESQP</sequence>
<name>A0A6J7EBJ2_9ZZZZ</name>
<dbReference type="InterPro" id="IPR013783">
    <property type="entry name" value="Ig-like_fold"/>
</dbReference>
<dbReference type="AlphaFoldDB" id="A0A6J7EBJ2"/>
<proteinExistence type="predicted"/>
<gene>
    <name evidence="1" type="ORF">UFOPK3423_01146</name>
</gene>
<evidence type="ECO:0000313" key="1">
    <source>
        <dbReference type="EMBL" id="CAB4878560.1"/>
    </source>
</evidence>